<dbReference type="InterPro" id="IPR001173">
    <property type="entry name" value="Glyco_trans_2-like"/>
</dbReference>
<proteinExistence type="predicted"/>
<dbReference type="Proteomes" id="UP000462931">
    <property type="component" value="Unassembled WGS sequence"/>
</dbReference>
<dbReference type="RefSeq" id="WP_154285846.1">
    <property type="nucleotide sequence ID" value="NZ_WKJI01000001.1"/>
</dbReference>
<comment type="caution">
    <text evidence="2">The sequence shown here is derived from an EMBL/GenBank/DDBJ whole genome shotgun (WGS) entry which is preliminary data.</text>
</comment>
<evidence type="ECO:0000313" key="2">
    <source>
        <dbReference type="EMBL" id="MRX45676.1"/>
    </source>
</evidence>
<dbReference type="CDD" id="cd00761">
    <property type="entry name" value="Glyco_tranf_GTA_type"/>
    <property type="match status" value="1"/>
</dbReference>
<dbReference type="GO" id="GO:0016758">
    <property type="term" value="F:hexosyltransferase activity"/>
    <property type="evidence" value="ECO:0007669"/>
    <property type="project" value="UniProtKB-ARBA"/>
</dbReference>
<sequence>MELNNFPLVSIIIPIYNAESFLQDTLECAINQVYKKIELILIDDHSTDKSWSIAYKYQSLHSNIILKRNKGKGAAAARNYGFQLSKGEFIQYLDADDIISPEKIATQIDFIKQNKITKRTLIGCYWQRFSNSLDYKIGPIQPFLNKLNHSEEEWLLSRVEMPPITWLVNRALIKETDGWNESLTRNDDGDFFYRIISKTDQVVIIPKVLSFYRRHDLPSLSKSGDQAHLYSWYISALTYKNIVTEKYGIKGREASDKFFYYLYFKMLLRDENIALLCKKELYNKKACHEIGDRFVQKLSYYIGLKNAKRMRFIINRLRGLPPF</sequence>
<evidence type="ECO:0000313" key="3">
    <source>
        <dbReference type="Proteomes" id="UP000462931"/>
    </source>
</evidence>
<dbReference type="SUPFAM" id="SSF53448">
    <property type="entry name" value="Nucleotide-diphospho-sugar transferases"/>
    <property type="match status" value="1"/>
</dbReference>
<keyword evidence="2" id="KW-0808">Transferase</keyword>
<dbReference type="AlphaFoldDB" id="A0A7K0FI71"/>
<dbReference type="InterPro" id="IPR029044">
    <property type="entry name" value="Nucleotide-diphossugar_trans"/>
</dbReference>
<name>A0A7K0FI71_9SPHI</name>
<organism evidence="2 3">
    <name type="scientific">Pedobacter puniceum</name>
    <dbReference type="NCBI Taxonomy" id="2666136"/>
    <lineage>
        <taxon>Bacteria</taxon>
        <taxon>Pseudomonadati</taxon>
        <taxon>Bacteroidota</taxon>
        <taxon>Sphingobacteriia</taxon>
        <taxon>Sphingobacteriales</taxon>
        <taxon>Sphingobacteriaceae</taxon>
        <taxon>Pedobacter</taxon>
    </lineage>
</organism>
<feature type="domain" description="Glycosyltransferase 2-like" evidence="1">
    <location>
        <begin position="10"/>
        <end position="123"/>
    </location>
</feature>
<evidence type="ECO:0000259" key="1">
    <source>
        <dbReference type="Pfam" id="PF00535"/>
    </source>
</evidence>
<dbReference type="Pfam" id="PF00535">
    <property type="entry name" value="Glycos_transf_2"/>
    <property type="match status" value="1"/>
</dbReference>
<dbReference type="EMBL" id="WKJI01000001">
    <property type="protein sequence ID" value="MRX45676.1"/>
    <property type="molecule type" value="Genomic_DNA"/>
</dbReference>
<dbReference type="PANTHER" id="PTHR22916">
    <property type="entry name" value="GLYCOSYLTRANSFERASE"/>
    <property type="match status" value="1"/>
</dbReference>
<accession>A0A7K0FI71</accession>
<gene>
    <name evidence="2" type="ORF">GJJ64_00565</name>
</gene>
<protein>
    <submittedName>
        <fullName evidence="2">Glycosyltransferase</fullName>
    </submittedName>
</protein>
<keyword evidence="3" id="KW-1185">Reference proteome</keyword>
<dbReference type="PANTHER" id="PTHR22916:SF3">
    <property type="entry name" value="UDP-GLCNAC:BETAGAL BETA-1,3-N-ACETYLGLUCOSAMINYLTRANSFERASE-LIKE PROTEIN 1"/>
    <property type="match status" value="1"/>
</dbReference>
<reference evidence="2 3" key="1">
    <citation type="submission" date="2019-11" db="EMBL/GenBank/DDBJ databases">
        <authorList>
            <person name="Cheng Q."/>
            <person name="Yang Z."/>
        </authorList>
    </citation>
    <scope>NUCLEOTIDE SEQUENCE [LARGE SCALE GENOMIC DNA]</scope>
    <source>
        <strain evidence="2 3">HX-22-1</strain>
    </source>
</reference>
<dbReference type="Gene3D" id="3.90.550.10">
    <property type="entry name" value="Spore Coat Polysaccharide Biosynthesis Protein SpsA, Chain A"/>
    <property type="match status" value="1"/>
</dbReference>